<evidence type="ECO:0000313" key="2">
    <source>
        <dbReference type="EMBL" id="AVY92982.1"/>
    </source>
</evidence>
<protein>
    <submittedName>
        <fullName evidence="2">Uncharacterized protein</fullName>
    </submittedName>
</protein>
<reference evidence="2 3" key="1">
    <citation type="submission" date="2018-04" db="EMBL/GenBank/DDBJ databases">
        <title>Denitrifier Microvirgula.</title>
        <authorList>
            <person name="Anderson E."/>
            <person name="Jang J."/>
            <person name="Ishii S."/>
        </authorList>
    </citation>
    <scope>NUCLEOTIDE SEQUENCE [LARGE SCALE GENOMIC DNA]</scope>
    <source>
        <strain evidence="2 3">BE2.4</strain>
    </source>
</reference>
<dbReference type="Proteomes" id="UP000244173">
    <property type="component" value="Chromosome"/>
</dbReference>
<keyword evidence="1" id="KW-1133">Transmembrane helix</keyword>
<organism evidence="2 3">
    <name type="scientific">Microvirgula aerodenitrificans</name>
    <dbReference type="NCBI Taxonomy" id="57480"/>
    <lineage>
        <taxon>Bacteria</taxon>
        <taxon>Pseudomonadati</taxon>
        <taxon>Pseudomonadota</taxon>
        <taxon>Betaproteobacteria</taxon>
        <taxon>Neisseriales</taxon>
        <taxon>Aquaspirillaceae</taxon>
        <taxon>Microvirgula</taxon>
    </lineage>
</organism>
<keyword evidence="1" id="KW-0812">Transmembrane</keyword>
<feature type="transmembrane region" description="Helical" evidence="1">
    <location>
        <begin position="45"/>
        <end position="65"/>
    </location>
</feature>
<dbReference type="AlphaFoldDB" id="A0A2S0P6L4"/>
<sequence length="73" mass="8257">MKKVENFSDKPLAFLGMAYLPPCGVIEIMALTHFVSDDHSCSERLIFAIIEIFCQFLFTLDFITLTQGIAIQI</sequence>
<keyword evidence="1" id="KW-0472">Membrane</keyword>
<feature type="transmembrane region" description="Helical" evidence="1">
    <location>
        <begin position="12"/>
        <end position="33"/>
    </location>
</feature>
<dbReference type="KEGG" id="maer:DAI18_02190"/>
<keyword evidence="3" id="KW-1185">Reference proteome</keyword>
<gene>
    <name evidence="2" type="ORF">DAI18_02190</name>
</gene>
<accession>A0A2S0P6L4</accession>
<dbReference type="EMBL" id="CP028519">
    <property type="protein sequence ID" value="AVY92982.1"/>
    <property type="molecule type" value="Genomic_DNA"/>
</dbReference>
<evidence type="ECO:0000313" key="3">
    <source>
        <dbReference type="Proteomes" id="UP000244173"/>
    </source>
</evidence>
<evidence type="ECO:0000256" key="1">
    <source>
        <dbReference type="SAM" id="Phobius"/>
    </source>
</evidence>
<proteinExistence type="predicted"/>
<name>A0A2S0P6L4_9NEIS</name>